<evidence type="ECO:0000256" key="8">
    <source>
        <dbReference type="SAM" id="MobiDB-lite"/>
    </source>
</evidence>
<comment type="caution">
    <text evidence="10">The sequence shown here is derived from an EMBL/GenBank/DDBJ whole genome shotgun (WGS) entry which is preliminary data.</text>
</comment>
<gene>
    <name evidence="10" type="ORF">EV191_11650</name>
</gene>
<evidence type="ECO:0000256" key="5">
    <source>
        <dbReference type="ARBA" id="ARBA00022989"/>
    </source>
</evidence>
<dbReference type="Pfam" id="PF08478">
    <property type="entry name" value="POTRA_1"/>
    <property type="match status" value="1"/>
</dbReference>
<dbReference type="Pfam" id="PF03799">
    <property type="entry name" value="FtsQ_DivIB_C"/>
    <property type="match status" value="1"/>
</dbReference>
<evidence type="ECO:0000259" key="9">
    <source>
        <dbReference type="PROSITE" id="PS51779"/>
    </source>
</evidence>
<feature type="domain" description="POTRA" evidence="9">
    <location>
        <begin position="67"/>
        <end position="136"/>
    </location>
</feature>
<dbReference type="InterPro" id="IPR034746">
    <property type="entry name" value="POTRA"/>
</dbReference>
<reference evidence="10 11" key="1">
    <citation type="submission" date="2019-03" db="EMBL/GenBank/DDBJ databases">
        <title>Genomic Encyclopedia of Type Strains, Phase IV (KMG-IV): sequencing the most valuable type-strain genomes for metagenomic binning, comparative biology and taxonomic classification.</title>
        <authorList>
            <person name="Goeker M."/>
        </authorList>
    </citation>
    <scope>NUCLEOTIDE SEQUENCE [LARGE SCALE GENOMIC DNA]</scope>
    <source>
        <strain evidence="10 11">DSM 45765</strain>
    </source>
</reference>
<keyword evidence="3 10" id="KW-0132">Cell division</keyword>
<protein>
    <submittedName>
        <fullName evidence="10">Cell division protein FtsQ</fullName>
    </submittedName>
</protein>
<keyword evidence="2" id="KW-1003">Cell membrane</keyword>
<feature type="region of interest" description="Disordered" evidence="8">
    <location>
        <begin position="1"/>
        <end position="36"/>
    </location>
</feature>
<evidence type="ECO:0000256" key="1">
    <source>
        <dbReference type="ARBA" id="ARBA00004370"/>
    </source>
</evidence>
<dbReference type="PROSITE" id="PS51779">
    <property type="entry name" value="POTRA"/>
    <property type="match status" value="1"/>
</dbReference>
<dbReference type="OrthoDB" id="9790760at2"/>
<dbReference type="Proteomes" id="UP000294911">
    <property type="component" value="Unassembled WGS sequence"/>
</dbReference>
<dbReference type="PANTHER" id="PTHR37820:SF1">
    <property type="entry name" value="CELL DIVISION PROTEIN FTSQ"/>
    <property type="match status" value="1"/>
</dbReference>
<keyword evidence="4" id="KW-0812">Transmembrane</keyword>
<evidence type="ECO:0000256" key="3">
    <source>
        <dbReference type="ARBA" id="ARBA00022618"/>
    </source>
</evidence>
<dbReference type="RefSeq" id="WP_132880056.1">
    <property type="nucleotide sequence ID" value="NZ_SLXQ01000016.1"/>
</dbReference>
<organism evidence="10 11">
    <name type="scientific">Tamaricihabitans halophyticus</name>
    <dbReference type="NCBI Taxonomy" id="1262583"/>
    <lineage>
        <taxon>Bacteria</taxon>
        <taxon>Bacillati</taxon>
        <taxon>Actinomycetota</taxon>
        <taxon>Actinomycetes</taxon>
        <taxon>Pseudonocardiales</taxon>
        <taxon>Pseudonocardiaceae</taxon>
        <taxon>Tamaricihabitans</taxon>
    </lineage>
</organism>
<proteinExistence type="predicted"/>
<dbReference type="GO" id="GO:0005886">
    <property type="term" value="C:plasma membrane"/>
    <property type="evidence" value="ECO:0007669"/>
    <property type="project" value="TreeGrafter"/>
</dbReference>
<keyword evidence="6" id="KW-0472">Membrane</keyword>
<dbReference type="GO" id="GO:0051301">
    <property type="term" value="P:cell division"/>
    <property type="evidence" value="ECO:0007669"/>
    <property type="project" value="UniProtKB-KW"/>
</dbReference>
<evidence type="ECO:0000256" key="4">
    <source>
        <dbReference type="ARBA" id="ARBA00022692"/>
    </source>
</evidence>
<dbReference type="InterPro" id="IPR050487">
    <property type="entry name" value="FtsQ_DivIB"/>
</dbReference>
<keyword evidence="5" id="KW-1133">Transmembrane helix</keyword>
<evidence type="ECO:0000313" key="10">
    <source>
        <dbReference type="EMBL" id="TCP45408.1"/>
    </source>
</evidence>
<dbReference type="EMBL" id="SLXQ01000016">
    <property type="protein sequence ID" value="TCP45408.1"/>
    <property type="molecule type" value="Genomic_DNA"/>
</dbReference>
<evidence type="ECO:0000256" key="7">
    <source>
        <dbReference type="ARBA" id="ARBA00023306"/>
    </source>
</evidence>
<evidence type="ECO:0000313" key="11">
    <source>
        <dbReference type="Proteomes" id="UP000294911"/>
    </source>
</evidence>
<dbReference type="AlphaFoldDB" id="A0A4R2QBB1"/>
<dbReference type="InterPro" id="IPR013685">
    <property type="entry name" value="POTRA_FtsQ_type"/>
</dbReference>
<dbReference type="PANTHER" id="PTHR37820">
    <property type="entry name" value="CELL DIVISION PROTEIN DIVIB"/>
    <property type="match status" value="1"/>
</dbReference>
<evidence type="ECO:0000256" key="6">
    <source>
        <dbReference type="ARBA" id="ARBA00023136"/>
    </source>
</evidence>
<comment type="subcellular location">
    <subcellularLocation>
        <location evidence="1">Membrane</location>
    </subcellularLocation>
</comment>
<keyword evidence="11" id="KW-1185">Reference proteome</keyword>
<feature type="compositionally biased region" description="Basic and acidic residues" evidence="8">
    <location>
        <begin position="16"/>
        <end position="32"/>
    </location>
</feature>
<evidence type="ECO:0000256" key="2">
    <source>
        <dbReference type="ARBA" id="ARBA00022475"/>
    </source>
</evidence>
<sequence length="259" mass="28435">MTTTRRATSRARARRARYERQRERVNRSDRHPKLPSRRRAHARRWVALLVLLGVLGVAYLLLFSGVLGVRSVEVDGTTGLSKHEVRAAAEVPMGQPMLRVDTDELATRVVDKLPRAATAEVSRSWPSTLQIQVTERVPIAIFEADDGPRLVDKHSVAFKPAGDVPKGLPRLELDAVSPEDRISTAVIKSLRSMPEGLRGKVTSMTADTPGSVEFRLADGKLVRWGNAADGERKAAVLAALLQQRGKIFDVSSPELPTVS</sequence>
<keyword evidence="7" id="KW-0131">Cell cycle</keyword>
<dbReference type="Gene3D" id="3.10.20.310">
    <property type="entry name" value="membrane protein fhac"/>
    <property type="match status" value="1"/>
</dbReference>
<dbReference type="InterPro" id="IPR005548">
    <property type="entry name" value="Cell_div_FtsQ/DivIB_C"/>
</dbReference>
<accession>A0A4R2QBB1</accession>
<name>A0A4R2QBB1_9PSEU</name>